<proteinExistence type="predicted"/>
<dbReference type="EMBL" id="LOPV01000139">
    <property type="protein sequence ID" value="KTG28335.1"/>
    <property type="molecule type" value="Genomic_DNA"/>
</dbReference>
<sequence length="64" mass="7288">MVRRWPSVVDNRLERLVREVLRFVLDTGAVEDANERAKAGGERRGESVLSILEQLLVENVVGRE</sequence>
<evidence type="ECO:0000313" key="2">
    <source>
        <dbReference type="Proteomes" id="UP000053157"/>
    </source>
</evidence>
<accession>A0A0W1SQ02</accession>
<evidence type="ECO:0000313" key="1">
    <source>
        <dbReference type="EMBL" id="KTG28335.1"/>
    </source>
</evidence>
<keyword evidence="2" id="KW-1185">Reference proteome</keyword>
<comment type="caution">
    <text evidence="1">The sequence shown here is derived from an EMBL/GenBank/DDBJ whole genome shotgun (WGS) entry which is preliminary data.</text>
</comment>
<gene>
    <name evidence="1" type="ORF">AUR66_12055</name>
</gene>
<protein>
    <submittedName>
        <fullName evidence="1">Uncharacterized protein</fullName>
    </submittedName>
</protein>
<reference evidence="1 2" key="1">
    <citation type="submission" date="2015-12" db="EMBL/GenBank/DDBJ databases">
        <title>Haloferax profundi sp. nov. isolated from the Discovery deep brine-seawater interface in the Red Sea.</title>
        <authorList>
            <person name="Zhang G."/>
            <person name="Stingl U."/>
            <person name="Rashid M."/>
        </authorList>
    </citation>
    <scope>NUCLEOTIDE SEQUENCE [LARGE SCALE GENOMIC DNA]</scope>
    <source>
        <strain evidence="1 2">SB29</strain>
    </source>
</reference>
<dbReference type="AlphaFoldDB" id="A0A0W1SQ02"/>
<organism evidence="1 2">
    <name type="scientific">Haloferax profundi</name>
    <dbReference type="NCBI Taxonomy" id="1544718"/>
    <lineage>
        <taxon>Archaea</taxon>
        <taxon>Methanobacteriati</taxon>
        <taxon>Methanobacteriota</taxon>
        <taxon>Stenosarchaea group</taxon>
        <taxon>Halobacteria</taxon>
        <taxon>Halobacteriales</taxon>
        <taxon>Haloferacaceae</taxon>
        <taxon>Haloferax</taxon>
    </lineage>
</organism>
<name>A0A0W1SQ02_9EURY</name>
<dbReference type="Proteomes" id="UP000053157">
    <property type="component" value="Unassembled WGS sequence"/>
</dbReference>